<evidence type="ECO:0000313" key="3">
    <source>
        <dbReference type="Proteomes" id="UP000198211"/>
    </source>
</evidence>
<dbReference type="OrthoDB" id="129104at2759"/>
<name>A0A225UR07_9STRA</name>
<feature type="compositionally biased region" description="Basic and acidic residues" evidence="1">
    <location>
        <begin position="17"/>
        <end position="33"/>
    </location>
</feature>
<keyword evidence="3" id="KW-1185">Reference proteome</keyword>
<dbReference type="AlphaFoldDB" id="A0A225UR07"/>
<reference evidence="3" key="1">
    <citation type="submission" date="2017-03" db="EMBL/GenBank/DDBJ databases">
        <title>Phytopthora megakarya and P. palmivora, two closely related causual agents of cacao black pod achieved similar genome size and gene model numbers by different mechanisms.</title>
        <authorList>
            <person name="Ali S."/>
            <person name="Shao J."/>
            <person name="Larry D.J."/>
            <person name="Kronmiller B."/>
            <person name="Shen D."/>
            <person name="Strem M.D."/>
            <person name="Melnick R.L."/>
            <person name="Guiltinan M.J."/>
            <person name="Tyler B.M."/>
            <person name="Meinhardt L.W."/>
            <person name="Bailey B.A."/>
        </authorList>
    </citation>
    <scope>NUCLEOTIDE SEQUENCE [LARGE SCALE GENOMIC DNA]</scope>
    <source>
        <strain evidence="3">zdho120</strain>
    </source>
</reference>
<evidence type="ECO:0000313" key="2">
    <source>
        <dbReference type="EMBL" id="OWY95453.1"/>
    </source>
</evidence>
<feature type="non-terminal residue" evidence="2">
    <location>
        <position position="154"/>
    </location>
</feature>
<feature type="compositionally biased region" description="Acidic residues" evidence="1">
    <location>
        <begin position="34"/>
        <end position="48"/>
    </location>
</feature>
<protein>
    <submittedName>
        <fullName evidence="2">Uncharacterized protein</fullName>
    </submittedName>
</protein>
<dbReference type="EMBL" id="NBNE01012913">
    <property type="protein sequence ID" value="OWY95453.1"/>
    <property type="molecule type" value="Genomic_DNA"/>
</dbReference>
<accession>A0A225UR07</accession>
<feature type="region of interest" description="Disordered" evidence="1">
    <location>
        <begin position="1"/>
        <end position="65"/>
    </location>
</feature>
<sequence>MEELAELGVSTVDMQANDEHESDVSVDSKRSEDASADSEWDPDCEDELSSGNEILGSSDDEGSMEETSIILNSEDLRDAVTRLIGEDTCDKKCLEGKTKELEQFLYSLSQVSSSEKKQSIMITLAVLKKTDTDLRHRDHGLREQFNYYLPLIGR</sequence>
<proteinExistence type="predicted"/>
<dbReference type="Proteomes" id="UP000198211">
    <property type="component" value="Unassembled WGS sequence"/>
</dbReference>
<evidence type="ECO:0000256" key="1">
    <source>
        <dbReference type="SAM" id="MobiDB-lite"/>
    </source>
</evidence>
<comment type="caution">
    <text evidence="2">The sequence shown here is derived from an EMBL/GenBank/DDBJ whole genome shotgun (WGS) entry which is preliminary data.</text>
</comment>
<organism evidence="2 3">
    <name type="scientific">Phytophthora megakarya</name>
    <dbReference type="NCBI Taxonomy" id="4795"/>
    <lineage>
        <taxon>Eukaryota</taxon>
        <taxon>Sar</taxon>
        <taxon>Stramenopiles</taxon>
        <taxon>Oomycota</taxon>
        <taxon>Peronosporomycetes</taxon>
        <taxon>Peronosporales</taxon>
        <taxon>Peronosporaceae</taxon>
        <taxon>Phytophthora</taxon>
    </lineage>
</organism>
<gene>
    <name evidence="2" type="ORF">PHMEG_00034537</name>
</gene>